<dbReference type="EMBL" id="JAUPFM010000011">
    <property type="protein sequence ID" value="KAK2837378.1"/>
    <property type="molecule type" value="Genomic_DNA"/>
</dbReference>
<sequence>MDTVTIETQQDLQWLSHGMCKNGDQSPLSVALERENDFKGDQANGVSQAPAEQVRGFQRDLDPLSLSLGPV</sequence>
<evidence type="ECO:0000313" key="2">
    <source>
        <dbReference type="Proteomes" id="UP001187415"/>
    </source>
</evidence>
<dbReference type="AlphaFoldDB" id="A0AA88MIQ2"/>
<protein>
    <submittedName>
        <fullName evidence="1">Uncharacterized protein</fullName>
    </submittedName>
</protein>
<evidence type="ECO:0000313" key="1">
    <source>
        <dbReference type="EMBL" id="KAK2837378.1"/>
    </source>
</evidence>
<keyword evidence="2" id="KW-1185">Reference proteome</keyword>
<comment type="caution">
    <text evidence="1">The sequence shown here is derived from an EMBL/GenBank/DDBJ whole genome shotgun (WGS) entry which is preliminary data.</text>
</comment>
<name>A0AA88MIQ2_CHASR</name>
<accession>A0AA88MIQ2</accession>
<gene>
    <name evidence="1" type="ORF">Q5P01_014590</name>
</gene>
<organism evidence="1 2">
    <name type="scientific">Channa striata</name>
    <name type="common">Snakehead murrel</name>
    <name type="synonym">Ophicephalus striatus</name>
    <dbReference type="NCBI Taxonomy" id="64152"/>
    <lineage>
        <taxon>Eukaryota</taxon>
        <taxon>Metazoa</taxon>
        <taxon>Chordata</taxon>
        <taxon>Craniata</taxon>
        <taxon>Vertebrata</taxon>
        <taxon>Euteleostomi</taxon>
        <taxon>Actinopterygii</taxon>
        <taxon>Neopterygii</taxon>
        <taxon>Teleostei</taxon>
        <taxon>Neoteleostei</taxon>
        <taxon>Acanthomorphata</taxon>
        <taxon>Anabantaria</taxon>
        <taxon>Anabantiformes</taxon>
        <taxon>Channoidei</taxon>
        <taxon>Channidae</taxon>
        <taxon>Channa</taxon>
    </lineage>
</organism>
<proteinExistence type="predicted"/>
<dbReference type="Proteomes" id="UP001187415">
    <property type="component" value="Unassembled WGS sequence"/>
</dbReference>
<reference evidence="1" key="1">
    <citation type="submission" date="2023-07" db="EMBL/GenBank/DDBJ databases">
        <title>Chromosome-level Genome Assembly of Striped Snakehead (Channa striata).</title>
        <authorList>
            <person name="Liu H."/>
        </authorList>
    </citation>
    <scope>NUCLEOTIDE SEQUENCE</scope>
    <source>
        <strain evidence="1">Gz</strain>
        <tissue evidence="1">Muscle</tissue>
    </source>
</reference>